<reference evidence="1" key="2">
    <citation type="journal article" date="2021" name="Genome Biol. Evol.">
        <title>Developing a high-quality reference genome for a parasitic bivalve with doubly uniparental inheritance (Bivalvia: Unionida).</title>
        <authorList>
            <person name="Smith C.H."/>
        </authorList>
    </citation>
    <scope>NUCLEOTIDE SEQUENCE</scope>
    <source>
        <strain evidence="1">CHS0354</strain>
        <tissue evidence="1">Mantle</tissue>
    </source>
</reference>
<evidence type="ECO:0000313" key="1">
    <source>
        <dbReference type="EMBL" id="KAK3580107.1"/>
    </source>
</evidence>
<reference evidence="1" key="3">
    <citation type="submission" date="2023-05" db="EMBL/GenBank/DDBJ databases">
        <authorList>
            <person name="Smith C.H."/>
        </authorList>
    </citation>
    <scope>NUCLEOTIDE SEQUENCE</scope>
    <source>
        <strain evidence="1">CHS0354</strain>
        <tissue evidence="1">Mantle</tissue>
    </source>
</reference>
<accession>A0AAE0RUV4</accession>
<comment type="caution">
    <text evidence="1">The sequence shown here is derived from an EMBL/GenBank/DDBJ whole genome shotgun (WGS) entry which is preliminary data.</text>
</comment>
<proteinExistence type="predicted"/>
<name>A0AAE0RUV4_9BIVA</name>
<evidence type="ECO:0000313" key="2">
    <source>
        <dbReference type="Proteomes" id="UP001195483"/>
    </source>
</evidence>
<organism evidence="1 2">
    <name type="scientific">Potamilus streckersoni</name>
    <dbReference type="NCBI Taxonomy" id="2493646"/>
    <lineage>
        <taxon>Eukaryota</taxon>
        <taxon>Metazoa</taxon>
        <taxon>Spiralia</taxon>
        <taxon>Lophotrochozoa</taxon>
        <taxon>Mollusca</taxon>
        <taxon>Bivalvia</taxon>
        <taxon>Autobranchia</taxon>
        <taxon>Heteroconchia</taxon>
        <taxon>Palaeoheterodonta</taxon>
        <taxon>Unionida</taxon>
        <taxon>Unionoidea</taxon>
        <taxon>Unionidae</taxon>
        <taxon>Ambleminae</taxon>
        <taxon>Lampsilini</taxon>
        <taxon>Potamilus</taxon>
    </lineage>
</organism>
<dbReference type="AlphaFoldDB" id="A0AAE0RUV4"/>
<sequence>MPGYRKRPISREYDYGSIEIGSVISIIGLPVSNATDIGSNQPCEFTPGETLGILKFTYRKTGRNVYVNGSLIYDTNTNRHRTVKSIQPPGNACVVKGNESPCRLV</sequence>
<protein>
    <submittedName>
        <fullName evidence="1">Uncharacterized protein</fullName>
    </submittedName>
</protein>
<gene>
    <name evidence="1" type="ORF">CHS0354_005163</name>
</gene>
<dbReference type="Proteomes" id="UP001195483">
    <property type="component" value="Unassembled WGS sequence"/>
</dbReference>
<keyword evidence="2" id="KW-1185">Reference proteome</keyword>
<dbReference type="EMBL" id="JAEAOA010000367">
    <property type="protein sequence ID" value="KAK3580107.1"/>
    <property type="molecule type" value="Genomic_DNA"/>
</dbReference>
<reference evidence="1" key="1">
    <citation type="journal article" date="2021" name="Genome Biol. Evol.">
        <title>A High-Quality Reference Genome for a Parasitic Bivalve with Doubly Uniparental Inheritance (Bivalvia: Unionida).</title>
        <authorList>
            <person name="Smith C.H."/>
        </authorList>
    </citation>
    <scope>NUCLEOTIDE SEQUENCE</scope>
    <source>
        <strain evidence="1">CHS0354</strain>
    </source>
</reference>